<keyword evidence="8" id="KW-0503">Monooxygenase</keyword>
<keyword evidence="11" id="KW-1185">Reference proteome</keyword>
<dbReference type="PANTHER" id="PTHR24305:SF96">
    <property type="entry name" value="CYTOCHROME P450 MONOOXYGENASE STCB-RELATED"/>
    <property type="match status" value="1"/>
</dbReference>
<dbReference type="PROSITE" id="PS00086">
    <property type="entry name" value="CYTOCHROME_P450"/>
    <property type="match status" value="1"/>
</dbReference>
<proteinExistence type="inferred from homology"/>
<evidence type="ECO:0000313" key="10">
    <source>
        <dbReference type="EMBL" id="KJZ72294.1"/>
    </source>
</evidence>
<dbReference type="InterPro" id="IPR001128">
    <property type="entry name" value="Cyt_P450"/>
</dbReference>
<evidence type="ECO:0000256" key="7">
    <source>
        <dbReference type="PIRSR" id="PIRSR602401-1"/>
    </source>
</evidence>
<dbReference type="PANTHER" id="PTHR24305">
    <property type="entry name" value="CYTOCHROME P450"/>
    <property type="match status" value="1"/>
</dbReference>
<comment type="cofactor">
    <cofactor evidence="1 7">
        <name>heme</name>
        <dbReference type="ChEBI" id="CHEBI:30413"/>
    </cofactor>
</comment>
<comment type="similarity">
    <text evidence="2 8">Belongs to the cytochrome P450 family.</text>
</comment>
<dbReference type="GO" id="GO:0020037">
    <property type="term" value="F:heme binding"/>
    <property type="evidence" value="ECO:0007669"/>
    <property type="project" value="InterPro"/>
</dbReference>
<dbReference type="AlphaFoldDB" id="A0A0F8A3R6"/>
<keyword evidence="6 7" id="KW-0408">Iron</keyword>
<evidence type="ECO:0000256" key="9">
    <source>
        <dbReference type="SAM" id="Phobius"/>
    </source>
</evidence>
<evidence type="ECO:0000256" key="8">
    <source>
        <dbReference type="RuleBase" id="RU000461"/>
    </source>
</evidence>
<keyword evidence="9" id="KW-0812">Transmembrane</keyword>
<dbReference type="OrthoDB" id="1470350at2759"/>
<keyword evidence="9" id="KW-0472">Membrane</keyword>
<dbReference type="GO" id="GO:0004497">
    <property type="term" value="F:monooxygenase activity"/>
    <property type="evidence" value="ECO:0007669"/>
    <property type="project" value="UniProtKB-KW"/>
</dbReference>
<evidence type="ECO:0000256" key="1">
    <source>
        <dbReference type="ARBA" id="ARBA00001971"/>
    </source>
</evidence>
<dbReference type="GO" id="GO:0016705">
    <property type="term" value="F:oxidoreductase activity, acting on paired donors, with incorporation or reduction of molecular oxygen"/>
    <property type="evidence" value="ECO:0007669"/>
    <property type="project" value="InterPro"/>
</dbReference>
<dbReference type="InterPro" id="IPR036396">
    <property type="entry name" value="Cyt_P450_sf"/>
</dbReference>
<evidence type="ECO:0000256" key="5">
    <source>
        <dbReference type="ARBA" id="ARBA00023002"/>
    </source>
</evidence>
<dbReference type="SUPFAM" id="SSF48264">
    <property type="entry name" value="Cytochrome P450"/>
    <property type="match status" value="1"/>
</dbReference>
<keyword evidence="4 7" id="KW-0479">Metal-binding</keyword>
<evidence type="ECO:0000256" key="3">
    <source>
        <dbReference type="ARBA" id="ARBA00022617"/>
    </source>
</evidence>
<evidence type="ECO:0008006" key="12">
    <source>
        <dbReference type="Google" id="ProtNLM"/>
    </source>
</evidence>
<accession>A0A0F8A3R6</accession>
<dbReference type="Proteomes" id="UP000054481">
    <property type="component" value="Unassembled WGS sequence"/>
</dbReference>
<gene>
    <name evidence="10" type="ORF">HIM_08335</name>
</gene>
<evidence type="ECO:0000313" key="11">
    <source>
        <dbReference type="Proteomes" id="UP000054481"/>
    </source>
</evidence>
<reference evidence="10 11" key="1">
    <citation type="journal article" date="2014" name="Genome Biol. Evol.">
        <title>Comparative genomics and transcriptomics analyses reveal divergent lifestyle features of nematode endoparasitic fungus Hirsutella minnesotensis.</title>
        <authorList>
            <person name="Lai Y."/>
            <person name="Liu K."/>
            <person name="Zhang X."/>
            <person name="Zhang X."/>
            <person name="Li K."/>
            <person name="Wang N."/>
            <person name="Shu C."/>
            <person name="Wu Y."/>
            <person name="Wang C."/>
            <person name="Bushley K.E."/>
            <person name="Xiang M."/>
            <person name="Liu X."/>
        </authorList>
    </citation>
    <scope>NUCLEOTIDE SEQUENCE [LARGE SCALE GENOMIC DNA]</scope>
    <source>
        <strain evidence="10 11">3608</strain>
    </source>
</reference>
<dbReference type="GO" id="GO:0005506">
    <property type="term" value="F:iron ion binding"/>
    <property type="evidence" value="ECO:0007669"/>
    <property type="project" value="InterPro"/>
</dbReference>
<dbReference type="CDD" id="cd11059">
    <property type="entry name" value="CYP_fungal"/>
    <property type="match status" value="1"/>
</dbReference>
<evidence type="ECO:0000256" key="2">
    <source>
        <dbReference type="ARBA" id="ARBA00010617"/>
    </source>
</evidence>
<dbReference type="InterPro" id="IPR002401">
    <property type="entry name" value="Cyt_P450_E_grp-I"/>
</dbReference>
<name>A0A0F8A3R6_9HYPO</name>
<dbReference type="PRINTS" id="PR00463">
    <property type="entry name" value="EP450I"/>
</dbReference>
<feature type="transmembrane region" description="Helical" evidence="9">
    <location>
        <begin position="7"/>
        <end position="25"/>
    </location>
</feature>
<dbReference type="EMBL" id="KQ030549">
    <property type="protein sequence ID" value="KJZ72294.1"/>
    <property type="molecule type" value="Genomic_DNA"/>
</dbReference>
<dbReference type="InterPro" id="IPR017972">
    <property type="entry name" value="Cyt_P450_CS"/>
</dbReference>
<keyword evidence="9" id="KW-1133">Transmembrane helix</keyword>
<dbReference type="InterPro" id="IPR050121">
    <property type="entry name" value="Cytochrome_P450_monoxygenase"/>
</dbReference>
<keyword evidence="5 8" id="KW-0560">Oxidoreductase</keyword>
<dbReference type="PRINTS" id="PR00385">
    <property type="entry name" value="P450"/>
</dbReference>
<evidence type="ECO:0000256" key="4">
    <source>
        <dbReference type="ARBA" id="ARBA00022723"/>
    </source>
</evidence>
<dbReference type="Pfam" id="PF00067">
    <property type="entry name" value="p450"/>
    <property type="match status" value="1"/>
</dbReference>
<keyword evidence="3 7" id="KW-0349">Heme</keyword>
<organism evidence="10 11">
    <name type="scientific">Hirsutella minnesotensis 3608</name>
    <dbReference type="NCBI Taxonomy" id="1043627"/>
    <lineage>
        <taxon>Eukaryota</taxon>
        <taxon>Fungi</taxon>
        <taxon>Dikarya</taxon>
        <taxon>Ascomycota</taxon>
        <taxon>Pezizomycotina</taxon>
        <taxon>Sordariomycetes</taxon>
        <taxon>Hypocreomycetidae</taxon>
        <taxon>Hypocreales</taxon>
        <taxon>Ophiocordycipitaceae</taxon>
        <taxon>Hirsutella</taxon>
    </lineage>
</organism>
<dbReference type="Gene3D" id="1.10.630.10">
    <property type="entry name" value="Cytochrome P450"/>
    <property type="match status" value="1"/>
</dbReference>
<evidence type="ECO:0000256" key="6">
    <source>
        <dbReference type="ARBA" id="ARBA00023004"/>
    </source>
</evidence>
<feature type="binding site" description="axial binding residue" evidence="7">
    <location>
        <position position="430"/>
    </location>
    <ligand>
        <name>heme</name>
        <dbReference type="ChEBI" id="CHEBI:30413"/>
    </ligand>
    <ligandPart>
        <name>Fe</name>
        <dbReference type="ChEBI" id="CHEBI:18248"/>
    </ligandPart>
</feature>
<protein>
    <recommendedName>
        <fullName evidence="12">Cytochrome P450</fullName>
    </recommendedName>
</protein>
<sequence length="488" mass="55303">MDCSFPVIIACITSIISLFLLRAVYRVLRAPTSCIPGPWYSKWTSLILDFHFLSGSRCHYVHTLHQRYGPIVRIGPNEVDITDSEAVKVLYTSKKFLKAQFYRRLATTGQESLFTTVNVDFHRRHRRLLAGPMSESSLKTMVPQVDAHVKLAIERIGEEMQHRGSADVAKWWLFMTTDTIGELTFGDSFRMLELGHKNDYSWELERVARVGAIRATFPSIVDLSWLVPLPIFKQALDHDMSMRRYAGDSLERYRRLVEADPSLVQQTLFTNVFKAEKSDAMPFNEIRDEAQSYIAAGTNTTAITMTYLTWAVCRDTKLKSKVVQELQTLPPDFTDMHLRELPLLNQVVDETLRLYSAAPSSLPRVVPAGGVEFNGYWLDEGTVVCAQAYSMHRDPHIFQDPDQFLPTRWASATEAMKDAFMPFGRGLRVCLGLHLARIELRLATARFFLAFPDAEISTNEGMSDADMSPKIYVLLIPSGGRCLVQAST</sequence>